<dbReference type="PANTHER" id="PTHR34174:SF1">
    <property type="entry name" value="CENTRIOLAR AND CILIOGENESIS-ASSOCIATED PROTEIN HYLS1"/>
    <property type="match status" value="1"/>
</dbReference>
<dbReference type="AlphaFoldDB" id="A0AAV7JPZ9"/>
<dbReference type="InterPro" id="IPR027918">
    <property type="entry name" value="HYLS1_C_dom"/>
</dbReference>
<gene>
    <name evidence="10" type="ORF">LOD99_5562</name>
</gene>
<feature type="compositionally biased region" description="Basic and acidic residues" evidence="8">
    <location>
        <begin position="188"/>
        <end position="202"/>
    </location>
</feature>
<sequence>MAFPLHDSDLNIPEGLKEYVQHQIQEMGYRNLTETELDKYTLEFAKLIVEKPSEDMSLLMSSLSEHSCASDDTHNQFSLNSTESDTPTFLKQPAHVAELRLSPIRDPSRPQSSHSALYKEILSEADNTSGTVQDISVASLTDISILDTSLITKAQLKLQSKSRGVVSPSSIPVTTNKAYKRKIANQKNQEKDTDYIPSDKLRPTTAPNISHISGHSLAEQSEPDDGSLIDKSMKDRGKSFIRPNDSALSSYRIHKHDPVSRYHEFSRGWQQRKAPGEKNRNQLRWVIREQLNYQSIPGNDSF</sequence>
<dbReference type="Proteomes" id="UP001165289">
    <property type="component" value="Unassembled WGS sequence"/>
</dbReference>
<keyword evidence="6" id="KW-0206">Cytoskeleton</keyword>
<evidence type="ECO:0000256" key="1">
    <source>
        <dbReference type="ARBA" id="ARBA00004114"/>
    </source>
</evidence>
<evidence type="ECO:0000256" key="5">
    <source>
        <dbReference type="ARBA" id="ARBA00022794"/>
    </source>
</evidence>
<accession>A0AAV7JPZ9</accession>
<dbReference type="GO" id="GO:0060271">
    <property type="term" value="P:cilium assembly"/>
    <property type="evidence" value="ECO:0007669"/>
    <property type="project" value="TreeGrafter"/>
</dbReference>
<evidence type="ECO:0000256" key="3">
    <source>
        <dbReference type="ARBA" id="ARBA00010091"/>
    </source>
</evidence>
<feature type="region of interest" description="Disordered" evidence="8">
    <location>
        <begin position="186"/>
        <end position="205"/>
    </location>
</feature>
<keyword evidence="11" id="KW-1185">Reference proteome</keyword>
<evidence type="ECO:0000256" key="7">
    <source>
        <dbReference type="ARBA" id="ARBA00023273"/>
    </source>
</evidence>
<feature type="domain" description="Centriolar and ciliogenesis-associated protein HYLS1 C-terminal" evidence="9">
    <location>
        <begin position="241"/>
        <end position="295"/>
    </location>
</feature>
<organism evidence="10 11">
    <name type="scientific">Oopsacas minuta</name>
    <dbReference type="NCBI Taxonomy" id="111878"/>
    <lineage>
        <taxon>Eukaryota</taxon>
        <taxon>Metazoa</taxon>
        <taxon>Porifera</taxon>
        <taxon>Hexactinellida</taxon>
        <taxon>Hexasterophora</taxon>
        <taxon>Lyssacinosida</taxon>
        <taxon>Leucopsacidae</taxon>
        <taxon>Oopsacas</taxon>
    </lineage>
</organism>
<proteinExistence type="inferred from homology"/>
<evidence type="ECO:0000256" key="4">
    <source>
        <dbReference type="ARBA" id="ARBA00022490"/>
    </source>
</evidence>
<evidence type="ECO:0000256" key="8">
    <source>
        <dbReference type="SAM" id="MobiDB-lite"/>
    </source>
</evidence>
<dbReference type="EMBL" id="JAKMXF010000308">
    <property type="protein sequence ID" value="KAI6650985.1"/>
    <property type="molecule type" value="Genomic_DNA"/>
</dbReference>
<keyword evidence="5" id="KW-0970">Cilium biogenesis/degradation</keyword>
<evidence type="ECO:0000259" key="9">
    <source>
        <dbReference type="Pfam" id="PF15311"/>
    </source>
</evidence>
<dbReference type="GO" id="GO:0097730">
    <property type="term" value="C:non-motile cilium"/>
    <property type="evidence" value="ECO:0007669"/>
    <property type="project" value="TreeGrafter"/>
</dbReference>
<protein>
    <submittedName>
        <fullName evidence="10">Hydrolethalus syndrome protein 1-like</fullName>
    </submittedName>
</protein>
<evidence type="ECO:0000256" key="2">
    <source>
        <dbReference type="ARBA" id="ARBA00004138"/>
    </source>
</evidence>
<dbReference type="Pfam" id="PF15311">
    <property type="entry name" value="HYLS1_C"/>
    <property type="match status" value="1"/>
</dbReference>
<evidence type="ECO:0000313" key="10">
    <source>
        <dbReference type="EMBL" id="KAI6650985.1"/>
    </source>
</evidence>
<reference evidence="10 11" key="1">
    <citation type="journal article" date="2023" name="BMC Biol.">
        <title>The compact genome of the sponge Oopsacas minuta (Hexactinellida) is lacking key metazoan core genes.</title>
        <authorList>
            <person name="Santini S."/>
            <person name="Schenkelaars Q."/>
            <person name="Jourda C."/>
            <person name="Duchesne M."/>
            <person name="Belahbib H."/>
            <person name="Rocher C."/>
            <person name="Selva M."/>
            <person name="Riesgo A."/>
            <person name="Vervoort M."/>
            <person name="Leys S.P."/>
            <person name="Kodjabachian L."/>
            <person name="Le Bivic A."/>
            <person name="Borchiellini C."/>
            <person name="Claverie J.M."/>
            <person name="Renard E."/>
        </authorList>
    </citation>
    <scope>NUCLEOTIDE SEQUENCE [LARGE SCALE GENOMIC DNA]</scope>
    <source>
        <strain evidence="10">SPO-2</strain>
    </source>
</reference>
<evidence type="ECO:0000313" key="11">
    <source>
        <dbReference type="Proteomes" id="UP001165289"/>
    </source>
</evidence>
<comment type="similarity">
    <text evidence="3">Belongs to the HYLS1 family.</text>
</comment>
<dbReference type="PANTHER" id="PTHR34174">
    <property type="entry name" value="HYDROLETHALUS SYNDROME PROTEIN 1"/>
    <property type="match status" value="1"/>
</dbReference>
<name>A0AAV7JPZ9_9METZ</name>
<comment type="caution">
    <text evidence="10">The sequence shown here is derived from an EMBL/GenBank/DDBJ whole genome shotgun (WGS) entry which is preliminary data.</text>
</comment>
<comment type="subcellular location">
    <subcellularLocation>
        <location evidence="2">Cell projection</location>
        <location evidence="2">Cilium</location>
    </subcellularLocation>
    <subcellularLocation>
        <location evidence="1">Cytoplasm</location>
        <location evidence="1">Cytoskeleton</location>
        <location evidence="1">Microtubule organizing center</location>
        <location evidence="1">Centrosome</location>
        <location evidence="1">Centriole</location>
    </subcellularLocation>
</comment>
<dbReference type="InterPro" id="IPR052319">
    <property type="entry name" value="Centriolar_ciliogenesis_assoc"/>
</dbReference>
<evidence type="ECO:0000256" key="6">
    <source>
        <dbReference type="ARBA" id="ARBA00023212"/>
    </source>
</evidence>
<dbReference type="GO" id="GO:0005814">
    <property type="term" value="C:centriole"/>
    <property type="evidence" value="ECO:0007669"/>
    <property type="project" value="UniProtKB-SubCell"/>
</dbReference>
<keyword evidence="4" id="KW-0963">Cytoplasm</keyword>
<keyword evidence="7" id="KW-0966">Cell projection</keyword>